<reference evidence="2 3" key="1">
    <citation type="submission" date="2018-01" db="EMBL/GenBank/DDBJ databases">
        <title>Deinococcus koreensis sp. nov., a radiation-resistant bacterium isolated from river water.</title>
        <authorList>
            <person name="Choi A."/>
        </authorList>
    </citation>
    <scope>NUCLEOTIDE SEQUENCE [LARGE SCALE GENOMIC DNA]</scope>
    <source>
        <strain evidence="2 3">SJW1-2</strain>
    </source>
</reference>
<evidence type="ECO:0000313" key="2">
    <source>
        <dbReference type="EMBL" id="PNY81473.1"/>
    </source>
</evidence>
<accession>A0A2K3UY57</accession>
<dbReference type="GO" id="GO:0032259">
    <property type="term" value="P:methylation"/>
    <property type="evidence" value="ECO:0007669"/>
    <property type="project" value="UniProtKB-KW"/>
</dbReference>
<name>A0A2K3UY57_9DEIO</name>
<dbReference type="AlphaFoldDB" id="A0A2K3UY57"/>
<dbReference type="InterPro" id="IPR041698">
    <property type="entry name" value="Methyltransf_25"/>
</dbReference>
<proteinExistence type="predicted"/>
<dbReference type="InterPro" id="IPR029063">
    <property type="entry name" value="SAM-dependent_MTases_sf"/>
</dbReference>
<organism evidence="2 3">
    <name type="scientific">Deinococcus koreensis</name>
    <dbReference type="NCBI Taxonomy" id="2054903"/>
    <lineage>
        <taxon>Bacteria</taxon>
        <taxon>Thermotogati</taxon>
        <taxon>Deinococcota</taxon>
        <taxon>Deinococci</taxon>
        <taxon>Deinococcales</taxon>
        <taxon>Deinococcaceae</taxon>
        <taxon>Deinococcus</taxon>
    </lineage>
</organism>
<dbReference type="CDD" id="cd02440">
    <property type="entry name" value="AdoMet_MTases"/>
    <property type="match status" value="1"/>
</dbReference>
<comment type="caution">
    <text evidence="2">The sequence shown here is derived from an EMBL/GenBank/DDBJ whole genome shotgun (WGS) entry which is preliminary data.</text>
</comment>
<keyword evidence="2" id="KW-0489">Methyltransferase</keyword>
<evidence type="ECO:0000313" key="3">
    <source>
        <dbReference type="Proteomes" id="UP000236379"/>
    </source>
</evidence>
<dbReference type="SUPFAM" id="SSF53335">
    <property type="entry name" value="S-adenosyl-L-methionine-dependent methyltransferases"/>
    <property type="match status" value="1"/>
</dbReference>
<dbReference type="Proteomes" id="UP000236379">
    <property type="component" value="Unassembled WGS sequence"/>
</dbReference>
<keyword evidence="2" id="KW-0808">Transferase</keyword>
<dbReference type="Gene3D" id="3.40.50.150">
    <property type="entry name" value="Vaccinia Virus protein VP39"/>
    <property type="match status" value="1"/>
</dbReference>
<sequence length="221" mass="24210">MGRHRSTVRWAMSPADHWGEYARKTIKDHTPRPLLLRALEQRGAGPRAARRTALDLGSGAGNETLALLERGWTVTALDSNAEALEVVRSRAAPDARLTLLHAPFHRLPRRRYALIHASLSLPFCPPELWQRTWRVMRSRVALGGLLAATFFGQRDGWAAEPEMSFAALEDVPGLLPGFGLEVLEEWEGETALALGGTHRSHLITVIARRGRAPEAAGGAAP</sequence>
<protein>
    <submittedName>
        <fullName evidence="2">Class I SAM-dependent methyltransferase</fullName>
    </submittedName>
</protein>
<feature type="domain" description="Methyltransferase" evidence="1">
    <location>
        <begin position="54"/>
        <end position="144"/>
    </location>
</feature>
<dbReference type="EMBL" id="PPPD01000001">
    <property type="protein sequence ID" value="PNY81473.1"/>
    <property type="molecule type" value="Genomic_DNA"/>
</dbReference>
<gene>
    <name evidence="2" type="ORF">CVO96_08850</name>
</gene>
<evidence type="ECO:0000259" key="1">
    <source>
        <dbReference type="Pfam" id="PF13649"/>
    </source>
</evidence>
<dbReference type="OrthoDB" id="9811589at2"/>
<keyword evidence="3" id="KW-1185">Reference proteome</keyword>
<dbReference type="Pfam" id="PF13649">
    <property type="entry name" value="Methyltransf_25"/>
    <property type="match status" value="1"/>
</dbReference>
<dbReference type="GO" id="GO:0008168">
    <property type="term" value="F:methyltransferase activity"/>
    <property type="evidence" value="ECO:0007669"/>
    <property type="project" value="UniProtKB-KW"/>
</dbReference>